<dbReference type="SUPFAM" id="SSF51366">
    <property type="entry name" value="Ribulose-phoshate binding barrel"/>
    <property type="match status" value="1"/>
</dbReference>
<dbReference type="InterPro" id="IPR011060">
    <property type="entry name" value="RibuloseP-bd_barrel"/>
</dbReference>
<dbReference type="InterPro" id="IPR001539">
    <property type="entry name" value="Peptidase_U32"/>
</dbReference>
<evidence type="ECO:0008006" key="3">
    <source>
        <dbReference type="Google" id="ProtNLM"/>
    </source>
</evidence>
<dbReference type="InterPro" id="IPR051454">
    <property type="entry name" value="RNA/ubiquinone_mod_enzymes"/>
</dbReference>
<dbReference type="Proteomes" id="UP000239089">
    <property type="component" value="Unassembled WGS sequence"/>
</dbReference>
<organism evidence="1 2">
    <name type="scientific">Rhodoblastus sphagnicola</name>
    <dbReference type="NCBI Taxonomy" id="333368"/>
    <lineage>
        <taxon>Bacteria</taxon>
        <taxon>Pseudomonadati</taxon>
        <taxon>Pseudomonadota</taxon>
        <taxon>Alphaproteobacteria</taxon>
        <taxon>Hyphomicrobiales</taxon>
        <taxon>Rhodoblastaceae</taxon>
        <taxon>Rhodoblastus</taxon>
    </lineage>
</organism>
<dbReference type="EMBL" id="NHSJ01000036">
    <property type="protein sequence ID" value="PPQ32696.1"/>
    <property type="molecule type" value="Genomic_DNA"/>
</dbReference>
<gene>
    <name evidence="1" type="ORF">CCR94_04585</name>
</gene>
<sequence length="335" mass="37951">MVMMMAPGGTREMCRLVLDEGADAVYVGVVGWSRRGAEHELSDDEIRHVIDDAQARGREVRVVVNTLPSSTEIPMFLDRIQQYAGWGARGFMISDVGCMRLVKTLLPDVAVHTSVGCGVTNFEDVRFLRDNGATHVVLPYRMTVEEIAEIKQKTGVGIEVFLFKTPSGGKICPGKCMMSSYFSYRRWLDETGKDHFYGSASRGGDCLRVCQSEWDFGPDDAFIRHGMTIKTNPALWLDELPAYLAAGVDCLKVPGRDRSDLLVRDIVRFYRRVLDRIQESDNPDLSGFREPLLVFHQRWKVERGIRDNRLIGEAEREARRVEREQVSAKNFEVVI</sequence>
<evidence type="ECO:0000313" key="2">
    <source>
        <dbReference type="Proteomes" id="UP000239089"/>
    </source>
</evidence>
<dbReference type="AlphaFoldDB" id="A0A2S6NDK5"/>
<reference evidence="1 2" key="1">
    <citation type="journal article" date="2018" name="Arch. Microbiol.">
        <title>New insights into the metabolic potential of the phototrophic purple bacterium Rhodopila globiformis DSM 161(T) from its draft genome sequence and evidence for a vanadium-dependent nitrogenase.</title>
        <authorList>
            <person name="Imhoff J.F."/>
            <person name="Rahn T."/>
            <person name="Kunzel S."/>
            <person name="Neulinger S.C."/>
        </authorList>
    </citation>
    <scope>NUCLEOTIDE SEQUENCE [LARGE SCALE GENOMIC DNA]</scope>
    <source>
        <strain evidence="1 2">DSM 16996</strain>
    </source>
</reference>
<evidence type="ECO:0000313" key="1">
    <source>
        <dbReference type="EMBL" id="PPQ32696.1"/>
    </source>
</evidence>
<dbReference type="PANTHER" id="PTHR30217">
    <property type="entry name" value="PEPTIDASE U32 FAMILY"/>
    <property type="match status" value="1"/>
</dbReference>
<keyword evidence="2" id="KW-1185">Reference proteome</keyword>
<dbReference type="Pfam" id="PF01136">
    <property type="entry name" value="Peptidase_U32"/>
    <property type="match status" value="1"/>
</dbReference>
<protein>
    <recommendedName>
        <fullName evidence="3">Peptidase U32</fullName>
    </recommendedName>
</protein>
<accession>A0A2S6NDK5</accession>
<name>A0A2S6NDK5_9HYPH</name>
<dbReference type="PANTHER" id="PTHR30217:SF3">
    <property type="entry name" value="UBIQUINONE BIOSYNTHESIS PROTEIN UBIU"/>
    <property type="match status" value="1"/>
</dbReference>
<dbReference type="OrthoDB" id="9807498at2"/>
<proteinExistence type="predicted"/>
<comment type="caution">
    <text evidence="1">The sequence shown here is derived from an EMBL/GenBank/DDBJ whole genome shotgun (WGS) entry which is preliminary data.</text>
</comment>